<gene>
    <name evidence="1" type="ORF">ACCB00934.1</name>
    <name evidence="2" type="ORF">ACCB00934.2</name>
</gene>
<protein>
    <submittedName>
        <fullName evidence="1">E3 ubiquitin-protein ligase mind-bomb</fullName>
    </submittedName>
</protein>
<dbReference type="AlphaFoldDB" id="V9ID31"/>
<evidence type="ECO:0000313" key="1">
    <source>
        <dbReference type="EMBL" id="AEY58376.1"/>
    </source>
</evidence>
<proteinExistence type="evidence at transcript level"/>
<reference evidence="1" key="1">
    <citation type="submission" date="2011-11" db="EMBL/GenBank/DDBJ databases">
        <title>Decoding the brain transcriptome of the Eastern honeybee (Apis cerana) based on pyrosequencing.</title>
        <authorList>
            <person name="Sun L."/>
            <person name="Zheng H."/>
            <person name="Wang Y."/>
            <person name="Xie X."/>
            <person name="Zhu Y."/>
            <person name="Gu W."/>
            <person name="Wang S."/>
        </authorList>
    </citation>
    <scope>NUCLEOTIDE SEQUENCE</scope>
    <source>
        <tissue evidence="1">Brain</tissue>
    </source>
</reference>
<sequence length="49" mass="5344">MNTIKEREENRFDPGSSLAIINCTHCGHGIAKTKDGQIATGEISLTKEK</sequence>
<dbReference type="EMBL" id="JR038714">
    <property type="protein sequence ID" value="AEY58377.1"/>
    <property type="molecule type" value="mRNA"/>
</dbReference>
<dbReference type="EMBL" id="JR038713">
    <property type="protein sequence ID" value="AEY58376.1"/>
    <property type="molecule type" value="mRNA"/>
</dbReference>
<evidence type="ECO:0000313" key="2">
    <source>
        <dbReference type="EMBL" id="AEY58377.1"/>
    </source>
</evidence>
<organism evidence="1">
    <name type="scientific">Apis cerana</name>
    <name type="common">Indian honeybee</name>
    <dbReference type="NCBI Taxonomy" id="7461"/>
    <lineage>
        <taxon>Eukaryota</taxon>
        <taxon>Metazoa</taxon>
        <taxon>Ecdysozoa</taxon>
        <taxon>Arthropoda</taxon>
        <taxon>Hexapoda</taxon>
        <taxon>Insecta</taxon>
        <taxon>Pterygota</taxon>
        <taxon>Neoptera</taxon>
        <taxon>Endopterygota</taxon>
        <taxon>Hymenoptera</taxon>
        <taxon>Apocrita</taxon>
        <taxon>Aculeata</taxon>
        <taxon>Apoidea</taxon>
        <taxon>Anthophila</taxon>
        <taxon>Apidae</taxon>
        <taxon>Apis</taxon>
    </lineage>
</organism>
<accession>V9ID31</accession>
<name>V9ID31_APICE</name>